<dbReference type="EMBL" id="SMOG01000002">
    <property type="protein sequence ID" value="TDF74200.1"/>
    <property type="molecule type" value="Genomic_DNA"/>
</dbReference>
<evidence type="ECO:0000313" key="2">
    <source>
        <dbReference type="Proteomes" id="UP000294588"/>
    </source>
</evidence>
<accession>A0AC61QKM2</accession>
<keyword evidence="2" id="KW-1185">Reference proteome</keyword>
<dbReference type="EC" id="6.1.1.19" evidence="1"/>
<reference evidence="1" key="1">
    <citation type="submission" date="2019-03" db="EMBL/GenBank/DDBJ databases">
        <title>Candidatus Syntrophosphaera thermopropionivorans: a novel player in syntrophic propionate oxidation during anaerobic digestion.</title>
        <authorList>
            <person name="Dyksma S."/>
        </authorList>
    </citation>
    <scope>NUCLEOTIDE SEQUENCE</scope>
    <source>
        <strain evidence="1">W5</strain>
    </source>
</reference>
<comment type="caution">
    <text evidence="1">The sequence shown here is derived from an EMBL/GenBank/DDBJ whole genome shotgun (WGS) entry which is preliminary data.</text>
</comment>
<protein>
    <submittedName>
        <fullName evidence="1">Arginine--tRNA ligase</fullName>
        <ecNumber evidence="1">6.1.1.19</ecNumber>
    </submittedName>
</protein>
<name>A0AC61QKM2_9BACT</name>
<sequence length="550" mass="63611">MIKKQIADNVLEALDNLGLKHTKEFSVEVPNNPDFGDYSTNAALMLAKENQLAPKQMAEKLAKELRKNKQFKSVEIAGPGFINFRIAPSLYQKVLWDIHRQGKNFGSSDYGKGEKVLIEFVSANPTGPLNIVSARAAAFGDTLYRLMKKVGYEAAREYYVNDAGNQVDILAESLELRLREIQGENIGEFPYEAYHGEYVKHLAHKLNAAEGVRIFVMPEKERTEHLKEFALREILEMQRQSLEKFDVHFDNWVSERTLRQEGVVEEVLSYLTEANCTYEKDDAIWFSSTKFGDDKDRVLMKSDGSITYFVPDLAYHLTKIQRGYTKLIDIFGPDHYGYVPRLKAAFRALNYDENMLEIIFLQQVNLYENGERVKMSKRAGKIVTMDDLISLVGKDAARYFFIARKASAHLNFDLDLALQKNNENPVYYCQYAHARICSILRKARQENIYPNYFKNELIRKLVRPEELDLIKKMADFPELLINIVDKREPHLLANYTHELCALFHHFYNHYRVINPKRIELSQARLLLIETVKHTLEICLDLMGISAPEKM</sequence>
<proteinExistence type="predicted"/>
<gene>
    <name evidence="1" type="ORF">E0946_01880</name>
</gene>
<organism evidence="1 2">
    <name type="scientific">Candidatus Syntrophosphaera thermopropionivorans</name>
    <dbReference type="NCBI Taxonomy" id="2593015"/>
    <lineage>
        <taxon>Bacteria</taxon>
        <taxon>Pseudomonadati</taxon>
        <taxon>Candidatus Cloacimonadota</taxon>
        <taxon>Candidatus Cloacimonadia</taxon>
        <taxon>Candidatus Cloacimonadales</taxon>
        <taxon>Candidatus Cloacimonadaceae</taxon>
        <taxon>Candidatus Syntrophosphaera</taxon>
    </lineage>
</organism>
<keyword evidence="1" id="KW-0436">Ligase</keyword>
<dbReference type="Proteomes" id="UP000294588">
    <property type="component" value="Unassembled WGS sequence"/>
</dbReference>
<evidence type="ECO:0000313" key="1">
    <source>
        <dbReference type="EMBL" id="TDF74200.1"/>
    </source>
</evidence>